<dbReference type="GO" id="GO:0005737">
    <property type="term" value="C:cytoplasm"/>
    <property type="evidence" value="ECO:0007669"/>
    <property type="project" value="UniProtKB-ARBA"/>
</dbReference>
<evidence type="ECO:0000313" key="2">
    <source>
        <dbReference type="EMBL" id="KAL2090852.1"/>
    </source>
</evidence>
<dbReference type="EMBL" id="JBHFQA010000011">
    <property type="protein sequence ID" value="KAL2090852.1"/>
    <property type="molecule type" value="Genomic_DNA"/>
</dbReference>
<dbReference type="Proteomes" id="UP001591681">
    <property type="component" value="Unassembled WGS sequence"/>
</dbReference>
<accession>A0ABD1JVF9</accession>
<organism evidence="2 3">
    <name type="scientific">Coilia grayii</name>
    <name type="common">Gray's grenadier anchovy</name>
    <dbReference type="NCBI Taxonomy" id="363190"/>
    <lineage>
        <taxon>Eukaryota</taxon>
        <taxon>Metazoa</taxon>
        <taxon>Chordata</taxon>
        <taxon>Craniata</taxon>
        <taxon>Vertebrata</taxon>
        <taxon>Euteleostomi</taxon>
        <taxon>Actinopterygii</taxon>
        <taxon>Neopterygii</taxon>
        <taxon>Teleostei</taxon>
        <taxon>Clupei</taxon>
        <taxon>Clupeiformes</taxon>
        <taxon>Clupeoidei</taxon>
        <taxon>Engraulidae</taxon>
        <taxon>Coilinae</taxon>
        <taxon>Coilia</taxon>
    </lineage>
</organism>
<dbReference type="InterPro" id="IPR039752">
    <property type="entry name" value="F-box_only"/>
</dbReference>
<dbReference type="PANTHER" id="PTHR12125:SF11">
    <property type="entry name" value="F-BOX ONLY PROTEIN 2"/>
    <property type="match status" value="1"/>
</dbReference>
<comment type="caution">
    <text evidence="2">The sequence shown here is derived from an EMBL/GenBank/DDBJ whole genome shotgun (WGS) entry which is preliminary data.</text>
</comment>
<dbReference type="AlphaFoldDB" id="A0ABD1JVF9"/>
<protein>
    <recommendedName>
        <fullName evidence="1">FBA domain-containing protein</fullName>
    </recommendedName>
</protein>
<dbReference type="InterPro" id="IPR008979">
    <property type="entry name" value="Galactose-bd-like_sf"/>
</dbReference>
<dbReference type="SMART" id="SM01198">
    <property type="entry name" value="FBA"/>
    <property type="match status" value="1"/>
</dbReference>
<dbReference type="Pfam" id="PF04300">
    <property type="entry name" value="FBA"/>
    <property type="match status" value="1"/>
</dbReference>
<evidence type="ECO:0000313" key="3">
    <source>
        <dbReference type="Proteomes" id="UP001591681"/>
    </source>
</evidence>
<dbReference type="Gene3D" id="2.60.120.260">
    <property type="entry name" value="Galactose-binding domain-like"/>
    <property type="match status" value="1"/>
</dbReference>
<gene>
    <name evidence="2" type="ORF">ACEWY4_013115</name>
</gene>
<dbReference type="InterPro" id="IPR007397">
    <property type="entry name" value="F-box-assoc_dom"/>
</dbReference>
<sequence>MGRLCCPCDQLAEDSAGILGCQLLLLSVGGRDGGTEYATELPPQHRENLLYIRKIVSYTFSEYGKGLRFISFEYGDTSIWKGWYSGRHDCGCTYQLTVCLLDGNMKVLKKFEPKSVTLDPSDCYWRGVSYTFSEYGKGLRFISFENGGKDTSNWKGWYGVRVTDSAIKVHCSV</sequence>
<keyword evidence="3" id="KW-1185">Reference proteome</keyword>
<dbReference type="SUPFAM" id="SSF49785">
    <property type="entry name" value="Galactose-binding domain-like"/>
    <property type="match status" value="1"/>
</dbReference>
<dbReference type="PROSITE" id="PS51114">
    <property type="entry name" value="FBA"/>
    <property type="match status" value="1"/>
</dbReference>
<reference evidence="2 3" key="1">
    <citation type="submission" date="2024-09" db="EMBL/GenBank/DDBJ databases">
        <title>A chromosome-level genome assembly of Gray's grenadier anchovy, Coilia grayii.</title>
        <authorList>
            <person name="Fu Z."/>
        </authorList>
    </citation>
    <scope>NUCLEOTIDE SEQUENCE [LARGE SCALE GENOMIC DNA]</scope>
    <source>
        <strain evidence="2">G4</strain>
        <tissue evidence="2">Muscle</tissue>
    </source>
</reference>
<feature type="domain" description="FBA" evidence="1">
    <location>
        <begin position="1"/>
        <end position="171"/>
    </location>
</feature>
<proteinExistence type="predicted"/>
<dbReference type="PANTHER" id="PTHR12125">
    <property type="entry name" value="F-BOX ONLY PROTEIN 6-LIKE PROTEIN"/>
    <property type="match status" value="1"/>
</dbReference>
<name>A0ABD1JVF9_9TELE</name>
<evidence type="ECO:0000259" key="1">
    <source>
        <dbReference type="PROSITE" id="PS51114"/>
    </source>
</evidence>